<organism evidence="2 3">
    <name type="scientific">Candidatus Uhrbacteria bacterium RIFCSPHIGHO2_12_FULL_60_25</name>
    <dbReference type="NCBI Taxonomy" id="1802399"/>
    <lineage>
        <taxon>Bacteria</taxon>
        <taxon>Candidatus Uhriibacteriota</taxon>
    </lineage>
</organism>
<dbReference type="Proteomes" id="UP000176603">
    <property type="component" value="Unassembled WGS sequence"/>
</dbReference>
<dbReference type="EMBL" id="MGEH01000037">
    <property type="protein sequence ID" value="OGL78123.1"/>
    <property type="molecule type" value="Genomic_DNA"/>
</dbReference>
<reference evidence="2 3" key="1">
    <citation type="journal article" date="2016" name="Nat. Commun.">
        <title>Thousands of microbial genomes shed light on interconnected biogeochemical processes in an aquifer system.</title>
        <authorList>
            <person name="Anantharaman K."/>
            <person name="Brown C.T."/>
            <person name="Hug L.A."/>
            <person name="Sharon I."/>
            <person name="Castelle C.J."/>
            <person name="Probst A.J."/>
            <person name="Thomas B.C."/>
            <person name="Singh A."/>
            <person name="Wilkins M.J."/>
            <person name="Karaoz U."/>
            <person name="Brodie E.L."/>
            <person name="Williams K.H."/>
            <person name="Hubbard S.S."/>
            <person name="Banfield J.F."/>
        </authorList>
    </citation>
    <scope>NUCLEOTIDE SEQUENCE [LARGE SCALE GENOMIC DNA]</scope>
</reference>
<dbReference type="InterPro" id="IPR008144">
    <property type="entry name" value="Guanylate_kin-like_dom"/>
</dbReference>
<protein>
    <recommendedName>
        <fullName evidence="1">Guanylate kinase-like domain-containing protein</fullName>
    </recommendedName>
</protein>
<dbReference type="STRING" id="1802399.A3E39_04375"/>
<dbReference type="InterPro" id="IPR027417">
    <property type="entry name" value="P-loop_NTPase"/>
</dbReference>
<dbReference type="AlphaFoldDB" id="A0A1F7UIP5"/>
<name>A0A1F7UIP5_9BACT</name>
<proteinExistence type="predicted"/>
<accession>A0A1F7UIP5</accession>
<evidence type="ECO:0000313" key="2">
    <source>
        <dbReference type="EMBL" id="OGL78123.1"/>
    </source>
</evidence>
<comment type="caution">
    <text evidence="2">The sequence shown here is derived from an EMBL/GenBank/DDBJ whole genome shotgun (WGS) entry which is preliminary data.</text>
</comment>
<feature type="domain" description="Guanylate kinase-like" evidence="1">
    <location>
        <begin position="6"/>
        <end position="195"/>
    </location>
</feature>
<evidence type="ECO:0000259" key="1">
    <source>
        <dbReference type="PROSITE" id="PS50052"/>
    </source>
</evidence>
<evidence type="ECO:0000313" key="3">
    <source>
        <dbReference type="Proteomes" id="UP000176603"/>
    </source>
</evidence>
<dbReference type="Gene3D" id="3.40.50.300">
    <property type="entry name" value="P-loop containing nucleotide triphosphate hydrolases"/>
    <property type="match status" value="1"/>
</dbReference>
<dbReference type="SUPFAM" id="SSF52540">
    <property type="entry name" value="P-loop containing nucleoside triphosphate hydrolases"/>
    <property type="match status" value="1"/>
</dbReference>
<dbReference type="PROSITE" id="PS50052">
    <property type="entry name" value="GUANYLATE_KINASE_2"/>
    <property type="match status" value="1"/>
</dbReference>
<gene>
    <name evidence="2" type="ORF">A3E39_04375</name>
</gene>
<sequence>MTLNAHPLLIFVGSRRAGRHLHLDRLLTSHPDVFAPVRTITTRSQELPGDDVWFDRMPSQRVSRFNTNQMLTHFSEGKSLFFIMRSRVREVCDAGYTPLVGMTPLGLERLESRPDTVREFPLRTVFLQPADPQEFCERLVREGGLDQKTAEDETQRAVRLSTIPPSVKHTPSIVPISGTFNDVDLVDQAIASIMPP</sequence>